<evidence type="ECO:0000256" key="1">
    <source>
        <dbReference type="SAM" id="MobiDB-lite"/>
    </source>
</evidence>
<keyword evidence="2" id="KW-0472">Membrane</keyword>
<keyword evidence="2" id="KW-1133">Transmembrane helix</keyword>
<organism evidence="3 4">
    <name type="scientific">Triparma columacea</name>
    <dbReference type="NCBI Taxonomy" id="722753"/>
    <lineage>
        <taxon>Eukaryota</taxon>
        <taxon>Sar</taxon>
        <taxon>Stramenopiles</taxon>
        <taxon>Ochrophyta</taxon>
        <taxon>Bolidophyceae</taxon>
        <taxon>Parmales</taxon>
        <taxon>Triparmaceae</taxon>
        <taxon>Triparma</taxon>
    </lineage>
</organism>
<feature type="compositionally biased region" description="Pro residues" evidence="1">
    <location>
        <begin position="773"/>
        <end position="786"/>
    </location>
</feature>
<feature type="compositionally biased region" description="Basic residues" evidence="1">
    <location>
        <begin position="1260"/>
        <end position="1272"/>
    </location>
</feature>
<feature type="compositionally biased region" description="Polar residues" evidence="1">
    <location>
        <begin position="482"/>
        <end position="498"/>
    </location>
</feature>
<dbReference type="Gene3D" id="3.30.530.20">
    <property type="match status" value="1"/>
</dbReference>
<protein>
    <submittedName>
        <fullName evidence="3">Uncharacterized protein</fullName>
    </submittedName>
</protein>
<feature type="compositionally biased region" description="Basic residues" evidence="1">
    <location>
        <begin position="1364"/>
        <end position="1373"/>
    </location>
</feature>
<feature type="compositionally biased region" description="Polar residues" evidence="1">
    <location>
        <begin position="518"/>
        <end position="542"/>
    </location>
</feature>
<evidence type="ECO:0000256" key="2">
    <source>
        <dbReference type="SAM" id="Phobius"/>
    </source>
</evidence>
<feature type="compositionally biased region" description="Polar residues" evidence="1">
    <location>
        <begin position="1560"/>
        <end position="1570"/>
    </location>
</feature>
<feature type="compositionally biased region" description="Polar residues" evidence="1">
    <location>
        <begin position="1273"/>
        <end position="1286"/>
    </location>
</feature>
<feature type="compositionally biased region" description="Acidic residues" evidence="1">
    <location>
        <begin position="726"/>
        <end position="735"/>
    </location>
</feature>
<feature type="region of interest" description="Disordered" evidence="1">
    <location>
        <begin position="1556"/>
        <end position="1578"/>
    </location>
</feature>
<dbReference type="EMBL" id="BRYA01000156">
    <property type="protein sequence ID" value="GMI41717.1"/>
    <property type="molecule type" value="Genomic_DNA"/>
</dbReference>
<feature type="region of interest" description="Disordered" evidence="1">
    <location>
        <begin position="721"/>
        <end position="792"/>
    </location>
</feature>
<keyword evidence="4" id="KW-1185">Reference proteome</keyword>
<feature type="compositionally biased region" description="Basic and acidic residues" evidence="1">
    <location>
        <begin position="1740"/>
        <end position="1752"/>
    </location>
</feature>
<comment type="caution">
    <text evidence="3">The sequence shown here is derived from an EMBL/GenBank/DDBJ whole genome shotgun (WGS) entry which is preliminary data.</text>
</comment>
<feature type="region of interest" description="Disordered" evidence="1">
    <location>
        <begin position="1520"/>
        <end position="1539"/>
    </location>
</feature>
<feature type="compositionally biased region" description="Basic residues" evidence="1">
    <location>
        <begin position="1001"/>
        <end position="1013"/>
    </location>
</feature>
<dbReference type="InterPro" id="IPR023393">
    <property type="entry name" value="START-like_dom_sf"/>
</dbReference>
<proteinExistence type="predicted"/>
<reference evidence="4" key="1">
    <citation type="journal article" date="2023" name="Commun. Biol.">
        <title>Genome analysis of Parmales, the sister group of diatoms, reveals the evolutionary specialization of diatoms from phago-mixotrophs to photoautotrophs.</title>
        <authorList>
            <person name="Ban H."/>
            <person name="Sato S."/>
            <person name="Yoshikawa S."/>
            <person name="Yamada K."/>
            <person name="Nakamura Y."/>
            <person name="Ichinomiya M."/>
            <person name="Sato N."/>
            <person name="Blanc-Mathieu R."/>
            <person name="Endo H."/>
            <person name="Kuwata A."/>
            <person name="Ogata H."/>
        </authorList>
    </citation>
    <scope>NUCLEOTIDE SEQUENCE [LARGE SCALE GENOMIC DNA]</scope>
</reference>
<feature type="compositionally biased region" description="Polar residues" evidence="1">
    <location>
        <begin position="1640"/>
        <end position="1655"/>
    </location>
</feature>
<feature type="compositionally biased region" description="Basic and acidic residues" evidence="1">
    <location>
        <begin position="1520"/>
        <end position="1530"/>
    </location>
</feature>
<dbReference type="SUPFAM" id="SSF55961">
    <property type="entry name" value="Bet v1-like"/>
    <property type="match status" value="1"/>
</dbReference>
<feature type="transmembrane region" description="Helical" evidence="2">
    <location>
        <begin position="1863"/>
        <end position="1889"/>
    </location>
</feature>
<accession>A0A9W7GEC2</accession>
<feature type="region of interest" description="Disordered" evidence="1">
    <location>
        <begin position="808"/>
        <end position="832"/>
    </location>
</feature>
<feature type="compositionally biased region" description="Basic and acidic residues" evidence="1">
    <location>
        <begin position="973"/>
        <end position="994"/>
    </location>
</feature>
<feature type="region of interest" description="Disordered" evidence="1">
    <location>
        <begin position="1709"/>
        <end position="1754"/>
    </location>
</feature>
<feature type="region of interest" description="Disordered" evidence="1">
    <location>
        <begin position="1239"/>
        <end position="1286"/>
    </location>
</feature>
<dbReference type="OrthoDB" id="202104at2759"/>
<feature type="region of interest" description="Disordered" evidence="1">
    <location>
        <begin position="482"/>
        <end position="562"/>
    </location>
</feature>
<evidence type="ECO:0000313" key="4">
    <source>
        <dbReference type="Proteomes" id="UP001165065"/>
    </source>
</evidence>
<sequence>MGQADIADDAISDDISDIADDEADDDHSAASMIMWGTMIEAIALASDAAYHDTEACIESPLVHLIILPIMYSFITWFFFVVMVIYLQLTTQSNNDGILDEESGLIGEVEIEREWRGDTLGPTLDRYCNNTSADDPDTDTAFSFSSAMSNFDFDLRSFLLISVAYPAISYAYLFFMLSSVGSSLIVGGWGAHLKQEFASQSSSYAMLVRLANGIVILPQLTGMFRLFMMGGTTFYIQVVFKIIYQTISKVLVYKVDVGLVKKLAKRDGTFETEGEALVHPYTVPNAVTLAVRENVEKFVEKTLGTDSAAVEHPKTHLRESDLSKLLGKERMIEEAKMYKEFRADVGSDKETTVANLIENNKHDTTDFRSFTVEEDNCEVQFSLGKDNNELSIKATVDLANVKAFEVFDLLQQPDLLVKTSNVSNYYSTIKAVNKIDDSTKILTQHIPMPSPMKNRELRMTQTSVRLKNGTFIVACTNYNEVQEDSQQGLSSPKASSKSQHFPPGDHRSSLSNIFPVRHVTSSPQSNLTKSPNAGSPNAGSPNAGSPKAGSPNTRSLEGSPKWALSPNVVKRNISPNVVKRSISPMFQEKVSKVSAGVSAAKPAQNMRALLTGAKSKFRSASLMGTVGYIIHPTGSGCTVTHLFSVDLKGTYMPRTVFRYIIPALQGVTPIYEHFEIKSYVPEGMIRFQDRIGSESLLGNFAILCYTMLPDANSIVKTLETKMNSGTSEEDVDDDGAEKEGVEKGNEDEDDDSEKGGGRNMDGVKEKEARSEQNAPPPFDPNPNPNPNPISLELRPAEPLDLPAEFLEEGSSARGTSLRGSARRGSLATPSVKGTTNSKITVLPGFAHLTKAVYDVSDKKSVSHLLFKMDFECTAAELTSRIAYREGFGMQYKREMEKVDSKGNVHWKDKHILFSQNSLNIRSKISVKYIQAVSSMTKGSFIIQRSTLGNRPVVIPYTTNNQGLVGRILPRSVKEKRSFERSQHVPAEEGEGKAKPQEGVMPRKSKNGLSWRKKKQETSEEDYQMEAGTQQSILIVADGNKTKKCSVIFHGTFFPMDPGMSKEFTVPSLHALATEGIFKEMHELQQHYVSEVIGAMTKSVIRARNNIGKGSWKRGFDLYTKRDDEIFLEGFDRYTQAREDFVKSSWNEVETRINVRNVRTCWQRKKRRKRLTHHIQEAGDIIGMGISQALGSLRGTLGSLEITNGSARSSANTGSRRSGSKNVLGSAAEFGAISISGLSSMRRQKFDSPQNRLENIKAEKAKGKRDHERRKSGRKSSLTSAPENENTSSWVLNARRKSALAVRFDSNLPSVRIVKDAEEEELRRGDLASGKEKEGKGKYPGFAQALAAMQASIQNHAMSGTDSYRKARKTPRNRRNRENARQSPNFYLKLNSKGNLNSHGKHTGEPPSPDTGTDRSIKNKAAHDEEWIGSEQSFAETQKENFIYTGYVECLINCKPSLVKNFLSFVFDESYDGTVLADMGVTVLRHLSDHSCVVHFKHRAVWPMVSRDFVCLVTAKEAFMDEKEKKQDEAPQRKSFAQSATRRMSGIIFKAKKHSVRRATNMAKSSRASQGENAEGGGEEVKAKAKELEVLVVNVSSIDPAEYERFGVPVDANFIRGSMRCDFVVRGVKLEWRVKGTEGRNRSTARSAKSSGRSNTVRPKLNKIGSAMAMGSIGHRADNDDDENGRLAEALQDSSLKNLKQNTAKTKALMINSEQKIRSTRRQSLEVKNNNEDDLDNVSVKSELEKTKGKRSNEEFDDEAKTTLVSFLGSADVKGQLSRVYLDGEAKKLSTAFQKMKDDLELTTLTAMRKTYKERMGEMNRRLAYKWNQENLMDKCCNIMAALVYMFEEYTISGVNSAVDGCAAFFGRIGLAVALVSCSDLMADFLLAKYAMQYCEVDMTAKLNRNENKASLIFCLFFIITAYNAALTLATYNENALGEGG</sequence>
<name>A0A9W7GEC2_9STRA</name>
<dbReference type="Proteomes" id="UP001165065">
    <property type="component" value="Unassembled WGS sequence"/>
</dbReference>
<evidence type="ECO:0000313" key="3">
    <source>
        <dbReference type="EMBL" id="GMI41717.1"/>
    </source>
</evidence>
<keyword evidence="2" id="KW-0812">Transmembrane</keyword>
<feature type="region of interest" description="Disordered" evidence="1">
    <location>
        <begin position="1635"/>
        <end position="1656"/>
    </location>
</feature>
<feature type="region of interest" description="Disordered" evidence="1">
    <location>
        <begin position="1354"/>
        <end position="1414"/>
    </location>
</feature>
<feature type="compositionally biased region" description="Basic and acidic residues" evidence="1">
    <location>
        <begin position="752"/>
        <end position="769"/>
    </location>
</feature>
<gene>
    <name evidence="3" type="ORF">TrCOL_g4541</name>
</gene>
<feature type="region of interest" description="Disordered" evidence="1">
    <location>
        <begin position="973"/>
        <end position="1022"/>
    </location>
</feature>
<feature type="transmembrane region" description="Helical" evidence="2">
    <location>
        <begin position="1910"/>
        <end position="1930"/>
    </location>
</feature>
<feature type="compositionally biased region" description="Polar residues" evidence="1">
    <location>
        <begin position="1239"/>
        <end position="1251"/>
    </location>
</feature>
<feature type="transmembrane region" description="Helical" evidence="2">
    <location>
        <begin position="61"/>
        <end position="86"/>
    </location>
</feature>
<feature type="transmembrane region" description="Helical" evidence="2">
    <location>
        <begin position="157"/>
        <end position="176"/>
    </location>
</feature>